<evidence type="ECO:0000313" key="2">
    <source>
        <dbReference type="EMBL" id="MBR7743899.1"/>
    </source>
</evidence>
<comment type="similarity">
    <text evidence="1">Belongs to the ComF/GntX family.</text>
</comment>
<dbReference type="AlphaFoldDB" id="A0A941I1B2"/>
<dbReference type="EMBL" id="JAGSNF010000015">
    <property type="protein sequence ID" value="MBR7743899.1"/>
    <property type="molecule type" value="Genomic_DNA"/>
</dbReference>
<accession>A0A941I1B2</accession>
<comment type="caution">
    <text evidence="2">The sequence shown here is derived from an EMBL/GenBank/DDBJ whole genome shotgun (WGS) entry which is preliminary data.</text>
</comment>
<name>A0A941I1B2_9MICO</name>
<dbReference type="PANTHER" id="PTHR47505:SF1">
    <property type="entry name" value="DNA UTILIZATION PROTEIN YHGH"/>
    <property type="match status" value="1"/>
</dbReference>
<evidence type="ECO:0000313" key="3">
    <source>
        <dbReference type="Proteomes" id="UP000677016"/>
    </source>
</evidence>
<dbReference type="Proteomes" id="UP000677016">
    <property type="component" value="Unassembled WGS sequence"/>
</dbReference>
<proteinExistence type="inferred from homology"/>
<dbReference type="SUPFAM" id="SSF53271">
    <property type="entry name" value="PRTase-like"/>
    <property type="match status" value="1"/>
</dbReference>
<evidence type="ECO:0000256" key="1">
    <source>
        <dbReference type="ARBA" id="ARBA00008007"/>
    </source>
</evidence>
<dbReference type="RefSeq" id="WP_211603157.1">
    <property type="nucleotide sequence ID" value="NZ_JAGSNF010000015.1"/>
</dbReference>
<dbReference type="Gene3D" id="3.40.50.2020">
    <property type="match status" value="1"/>
</dbReference>
<organism evidence="2 3">
    <name type="scientific">Phycicoccus avicenniae</name>
    <dbReference type="NCBI Taxonomy" id="2828860"/>
    <lineage>
        <taxon>Bacteria</taxon>
        <taxon>Bacillati</taxon>
        <taxon>Actinomycetota</taxon>
        <taxon>Actinomycetes</taxon>
        <taxon>Micrococcales</taxon>
        <taxon>Intrasporangiaceae</taxon>
        <taxon>Phycicoccus</taxon>
    </lineage>
</organism>
<dbReference type="InterPro" id="IPR000836">
    <property type="entry name" value="PRTase_dom"/>
</dbReference>
<keyword evidence="3" id="KW-1185">Reference proteome</keyword>
<dbReference type="CDD" id="cd06223">
    <property type="entry name" value="PRTases_typeI"/>
    <property type="match status" value="1"/>
</dbReference>
<dbReference type="InterPro" id="IPR051910">
    <property type="entry name" value="ComF/GntX_DNA_util-trans"/>
</dbReference>
<dbReference type="PANTHER" id="PTHR47505">
    <property type="entry name" value="DNA UTILIZATION PROTEIN YHGH"/>
    <property type="match status" value="1"/>
</dbReference>
<reference evidence="2" key="1">
    <citation type="submission" date="2021-04" db="EMBL/GenBank/DDBJ databases">
        <title>Phycicoccus avicenniae sp. nov., a novel endophytic actinomycetes isolated from branch of Avicennia mariana.</title>
        <authorList>
            <person name="Tuo L."/>
        </authorList>
    </citation>
    <scope>NUCLEOTIDE SEQUENCE</scope>
    <source>
        <strain evidence="2">BSK3Z-2</strain>
    </source>
</reference>
<dbReference type="InterPro" id="IPR029057">
    <property type="entry name" value="PRTase-like"/>
</dbReference>
<gene>
    <name evidence="2" type="ORF">KC207_11415</name>
</gene>
<sequence length="231" mass="23881">MSPSLPLVPAVRSAAGLVLPTRCAGCATPGPAWCRSCRASLALPPPPVRDVGVRCWSGVPLTPPTRTALTAYKDTGRRDLRGVLAPALAAAVGRCLAEDPVLRRARSLGDPVLLVPVPGSARARRRRGDDPVPALAGAALRLLDDPALVLAPLLRHVRPVADQSWLGRADRRANLDGALGVRQAWRTTLRGRPFVVLDDVLTTGATVAEAARCGIAAGGGHAAVATAVATP</sequence>
<protein>
    <submittedName>
        <fullName evidence="2">ComF family protein</fullName>
    </submittedName>
</protein>